<comment type="caution">
    <text evidence="1">The sequence shown here is derived from an EMBL/GenBank/DDBJ whole genome shotgun (WGS) entry which is preliminary data.</text>
</comment>
<protein>
    <submittedName>
        <fullName evidence="1">Uncharacterized protein</fullName>
    </submittedName>
</protein>
<gene>
    <name evidence="1" type="ORF">AVEN_86894_1</name>
</gene>
<dbReference type="Proteomes" id="UP000499080">
    <property type="component" value="Unassembled WGS sequence"/>
</dbReference>
<keyword evidence="2" id="KW-1185">Reference proteome</keyword>
<dbReference type="OrthoDB" id="6437148at2759"/>
<evidence type="ECO:0000313" key="2">
    <source>
        <dbReference type="Proteomes" id="UP000499080"/>
    </source>
</evidence>
<name>A0A4Y2TF80_ARAVE</name>
<organism evidence="1 2">
    <name type="scientific">Araneus ventricosus</name>
    <name type="common">Orbweaver spider</name>
    <name type="synonym">Epeira ventricosa</name>
    <dbReference type="NCBI Taxonomy" id="182803"/>
    <lineage>
        <taxon>Eukaryota</taxon>
        <taxon>Metazoa</taxon>
        <taxon>Ecdysozoa</taxon>
        <taxon>Arthropoda</taxon>
        <taxon>Chelicerata</taxon>
        <taxon>Arachnida</taxon>
        <taxon>Araneae</taxon>
        <taxon>Araneomorphae</taxon>
        <taxon>Entelegynae</taxon>
        <taxon>Araneoidea</taxon>
        <taxon>Araneidae</taxon>
        <taxon>Araneus</taxon>
    </lineage>
</organism>
<proteinExistence type="predicted"/>
<evidence type="ECO:0000313" key="1">
    <source>
        <dbReference type="EMBL" id="GBN99304.1"/>
    </source>
</evidence>
<dbReference type="AlphaFoldDB" id="A0A4Y2TF80"/>
<sequence>MLGNLFTVKAEASAGKILQQLYPEASGEQTDISFTPSFSEERFSKIEIYTILKRFPKSKAPGFEGIDSFGFREDKSINHALKLLDVIEDAKIREHYVRVISLDIQGAFNNLKYDIIRKELRKLYTKSNISKTLEDIPSNRKEAIQTREGPEQNKRKTVYKDRTHLLFSEILSQ</sequence>
<dbReference type="EMBL" id="BGPR01028254">
    <property type="protein sequence ID" value="GBN99304.1"/>
    <property type="molecule type" value="Genomic_DNA"/>
</dbReference>
<reference evidence="1 2" key="1">
    <citation type="journal article" date="2019" name="Sci. Rep.">
        <title>Orb-weaving spider Araneus ventricosus genome elucidates the spidroin gene catalogue.</title>
        <authorList>
            <person name="Kono N."/>
            <person name="Nakamura H."/>
            <person name="Ohtoshi R."/>
            <person name="Moran D.A.P."/>
            <person name="Shinohara A."/>
            <person name="Yoshida Y."/>
            <person name="Fujiwara M."/>
            <person name="Mori M."/>
            <person name="Tomita M."/>
            <person name="Arakawa K."/>
        </authorList>
    </citation>
    <scope>NUCLEOTIDE SEQUENCE [LARGE SCALE GENOMIC DNA]</scope>
</reference>
<accession>A0A4Y2TF80</accession>